<accession>A0A288XGG8</accession>
<sequence length="45" mass="4888">MAAAARLAEKNVLLTPSGRASALAFMMTLRADRRYKDAQPLPLVT</sequence>
<keyword evidence="1" id="KW-0614">Plasmid</keyword>
<evidence type="ECO:0000313" key="1">
    <source>
        <dbReference type="EMBL" id="ASK37359.1"/>
    </source>
</evidence>
<geneLocation type="plasmid" evidence="1">
    <name>ESBL20150001</name>
</geneLocation>
<name>A0A288XGG8_ECOLX</name>
<dbReference type="AlphaFoldDB" id="A0A288XGG8"/>
<protein>
    <submittedName>
        <fullName evidence="1">Uncharacterized protein</fullName>
    </submittedName>
</protein>
<proteinExistence type="predicted"/>
<dbReference type="EMBL" id="KY706108">
    <property type="protein sequence ID" value="ASK37359.1"/>
    <property type="molecule type" value="Genomic_DNA"/>
</dbReference>
<reference evidence="1" key="1">
    <citation type="submission" date="2017-03" db="EMBL/GenBank/DDBJ databases">
        <title>Emergence of Enteroaggreggative Eschericia coli ST131 clones causing extra-intestinal infections.</title>
        <authorList>
            <person name="Boll E.J."/>
            <person name="Stegger M."/>
            <person name="Hasman H."/>
            <person name="Roer L."/>
            <person name="Overballe-Petersne S."/>
            <person name="Ng K."/>
            <person name="Scheutz F."/>
            <person name="Hammerum A.M."/>
            <person name="Hansen F."/>
            <person name="Hansen D.S."/>
            <person name="Price L.B."/>
            <person name="Johnson J.R."/>
            <person name="Struve C."/>
            <person name="Olesen B."/>
        </authorList>
    </citation>
    <scope>NUCLEOTIDE SEQUENCE</scope>
    <source>
        <strain evidence="1">PAA-ST131</strain>
        <plasmid evidence="1">ESBL20150001</plasmid>
    </source>
</reference>
<organism evidence="1">
    <name type="scientific">Escherichia coli</name>
    <dbReference type="NCBI Taxonomy" id="562"/>
    <lineage>
        <taxon>Bacteria</taxon>
        <taxon>Pseudomonadati</taxon>
        <taxon>Pseudomonadota</taxon>
        <taxon>Gammaproteobacteria</taxon>
        <taxon>Enterobacterales</taxon>
        <taxon>Enterobacteriaceae</taxon>
        <taxon>Escherichia</taxon>
    </lineage>
</organism>